<evidence type="ECO:0000313" key="7">
    <source>
        <dbReference type="EMBL" id="KAK0442436.1"/>
    </source>
</evidence>
<dbReference type="AlphaFoldDB" id="A0AA39JIK9"/>
<organism evidence="7 8">
    <name type="scientific">Armillaria borealis</name>
    <dbReference type="NCBI Taxonomy" id="47425"/>
    <lineage>
        <taxon>Eukaryota</taxon>
        <taxon>Fungi</taxon>
        <taxon>Dikarya</taxon>
        <taxon>Basidiomycota</taxon>
        <taxon>Agaricomycotina</taxon>
        <taxon>Agaricomycetes</taxon>
        <taxon>Agaricomycetidae</taxon>
        <taxon>Agaricales</taxon>
        <taxon>Marasmiineae</taxon>
        <taxon>Physalacriaceae</taxon>
        <taxon>Armillaria</taxon>
    </lineage>
</organism>
<evidence type="ECO:0000256" key="6">
    <source>
        <dbReference type="SAM" id="Phobius"/>
    </source>
</evidence>
<keyword evidence="4 6" id="KW-0472">Membrane</keyword>
<feature type="transmembrane region" description="Helical" evidence="6">
    <location>
        <begin position="297"/>
        <end position="322"/>
    </location>
</feature>
<feature type="transmembrane region" description="Helical" evidence="6">
    <location>
        <begin position="71"/>
        <end position="95"/>
    </location>
</feature>
<dbReference type="CDD" id="cd09317">
    <property type="entry name" value="TDT_Mae1_like"/>
    <property type="match status" value="1"/>
</dbReference>
<evidence type="ECO:0000313" key="8">
    <source>
        <dbReference type="Proteomes" id="UP001175226"/>
    </source>
</evidence>
<dbReference type="EMBL" id="JAUEPT010000026">
    <property type="protein sequence ID" value="KAK0442436.1"/>
    <property type="molecule type" value="Genomic_DNA"/>
</dbReference>
<reference evidence="7" key="1">
    <citation type="submission" date="2023-06" db="EMBL/GenBank/DDBJ databases">
        <authorList>
            <consortium name="Lawrence Berkeley National Laboratory"/>
            <person name="Ahrendt S."/>
            <person name="Sahu N."/>
            <person name="Indic B."/>
            <person name="Wong-Bajracharya J."/>
            <person name="Merenyi Z."/>
            <person name="Ke H.-M."/>
            <person name="Monk M."/>
            <person name="Kocsube S."/>
            <person name="Drula E."/>
            <person name="Lipzen A."/>
            <person name="Balint B."/>
            <person name="Henrissat B."/>
            <person name="Andreopoulos B."/>
            <person name="Martin F.M."/>
            <person name="Harder C.B."/>
            <person name="Rigling D."/>
            <person name="Ford K.L."/>
            <person name="Foster G.D."/>
            <person name="Pangilinan J."/>
            <person name="Papanicolaou A."/>
            <person name="Barry K."/>
            <person name="LaButti K."/>
            <person name="Viragh M."/>
            <person name="Koriabine M."/>
            <person name="Yan M."/>
            <person name="Riley R."/>
            <person name="Champramary S."/>
            <person name="Plett K.L."/>
            <person name="Tsai I.J."/>
            <person name="Slot J."/>
            <person name="Sipos G."/>
            <person name="Plett J."/>
            <person name="Nagy L.G."/>
            <person name="Grigoriev I.V."/>
        </authorList>
    </citation>
    <scope>NUCLEOTIDE SEQUENCE</scope>
    <source>
        <strain evidence="7">FPL87.14</strain>
    </source>
</reference>
<proteinExistence type="predicted"/>
<dbReference type="Proteomes" id="UP001175226">
    <property type="component" value="Unassembled WGS sequence"/>
</dbReference>
<keyword evidence="2 6" id="KW-0812">Transmembrane</keyword>
<evidence type="ECO:0000256" key="5">
    <source>
        <dbReference type="SAM" id="MobiDB-lite"/>
    </source>
</evidence>
<feature type="transmembrane region" description="Helical" evidence="6">
    <location>
        <begin position="38"/>
        <end position="59"/>
    </location>
</feature>
<evidence type="ECO:0000256" key="1">
    <source>
        <dbReference type="ARBA" id="ARBA00004141"/>
    </source>
</evidence>
<dbReference type="GO" id="GO:0016020">
    <property type="term" value="C:membrane"/>
    <property type="evidence" value="ECO:0007669"/>
    <property type="project" value="UniProtKB-SubCell"/>
</dbReference>
<dbReference type="PANTHER" id="PTHR31162:SF0">
    <property type="entry name" value="MALIC ACID TRANSPORT PROTEIN"/>
    <property type="match status" value="1"/>
</dbReference>
<evidence type="ECO:0000256" key="4">
    <source>
        <dbReference type="ARBA" id="ARBA00023136"/>
    </source>
</evidence>
<protein>
    <submittedName>
        <fullName evidence="7">Voltage-dependent anion channel-domain-containing protein</fullName>
    </submittedName>
</protein>
<evidence type="ECO:0000256" key="3">
    <source>
        <dbReference type="ARBA" id="ARBA00022989"/>
    </source>
</evidence>
<feature type="transmembrane region" description="Helical" evidence="6">
    <location>
        <begin position="212"/>
        <end position="237"/>
    </location>
</feature>
<dbReference type="InterPro" id="IPR030185">
    <property type="entry name" value="Mae1"/>
</dbReference>
<name>A0AA39JIK9_9AGAR</name>
<dbReference type="InterPro" id="IPR038665">
    <property type="entry name" value="Voltage-dep_anion_channel_sf"/>
</dbReference>
<keyword evidence="3 6" id="KW-1133">Transmembrane helix</keyword>
<evidence type="ECO:0000256" key="2">
    <source>
        <dbReference type="ARBA" id="ARBA00022692"/>
    </source>
</evidence>
<sequence length="442" mass="49716">MLAIRTFLYEQVYASSQSNNAKDIPLHVSGFARRIHGWSWQAFPIVMGTSTVYMTLSNLKHHPAFVSRIETVFFFFNIVLFLLNIFMLLSQAILFPRHAWTLLRDPIQGIFVPLMVLSLATIVIGTVNYDITYGHIGPDLIYALFWQRRLRIYLAFSIAACFPMLKIWFSQSHDLAHFAPAYAFLVFPLMLTGIVAANTLKVIDASDPRALGLLLVGYIVHGLGFFMAFFYLAIYILRAILETKTQTNGFMHGRQANGAFVACGPPGFSALTLITLGDHARTILPARGYIADIAGDVWYSASVLASLLLYGLALFFFIFGLMPYRFSLRRHMNEILGCWALTFPNVGWITTTRSLGDIFQIQGFFTFHLIMTILMCITWLVLFIFTVIAICKGRIFKSRREDVIRDIQAEESEGAPAGKTEDSPMIPSSTHHSEGSSRTVTV</sequence>
<keyword evidence="8" id="KW-1185">Reference proteome</keyword>
<gene>
    <name evidence="7" type="ORF">EV421DRAFT_1710857</name>
</gene>
<dbReference type="Gene3D" id="1.50.10.150">
    <property type="entry name" value="Voltage-dependent anion channel"/>
    <property type="match status" value="1"/>
</dbReference>
<feature type="transmembrane region" description="Helical" evidence="6">
    <location>
        <begin position="107"/>
        <end position="129"/>
    </location>
</feature>
<dbReference type="Pfam" id="PF03595">
    <property type="entry name" value="SLAC1"/>
    <property type="match status" value="1"/>
</dbReference>
<comment type="caution">
    <text evidence="7">The sequence shown here is derived from an EMBL/GenBank/DDBJ whole genome shotgun (WGS) entry which is preliminary data.</text>
</comment>
<dbReference type="GO" id="GO:0015140">
    <property type="term" value="F:malate transmembrane transporter activity"/>
    <property type="evidence" value="ECO:0007669"/>
    <property type="project" value="InterPro"/>
</dbReference>
<comment type="subcellular location">
    <subcellularLocation>
        <location evidence="1">Membrane</location>
        <topology evidence="1">Multi-pass membrane protein</topology>
    </subcellularLocation>
</comment>
<dbReference type="InterPro" id="IPR004695">
    <property type="entry name" value="SLAC1/Mae1/Ssu1/TehA"/>
</dbReference>
<feature type="transmembrane region" description="Helical" evidence="6">
    <location>
        <begin position="150"/>
        <end position="169"/>
    </location>
</feature>
<dbReference type="PANTHER" id="PTHR31162">
    <property type="entry name" value="MALIC ACID TRANSPORT PROTEIN-RELATED"/>
    <property type="match status" value="1"/>
</dbReference>
<feature type="transmembrane region" description="Helical" evidence="6">
    <location>
        <begin position="363"/>
        <end position="390"/>
    </location>
</feature>
<feature type="transmembrane region" description="Helical" evidence="6">
    <location>
        <begin position="181"/>
        <end position="200"/>
    </location>
</feature>
<feature type="compositionally biased region" description="Polar residues" evidence="5">
    <location>
        <begin position="426"/>
        <end position="442"/>
    </location>
</feature>
<feature type="region of interest" description="Disordered" evidence="5">
    <location>
        <begin position="410"/>
        <end position="442"/>
    </location>
</feature>
<accession>A0AA39JIK9</accession>